<dbReference type="InterPro" id="IPR004358">
    <property type="entry name" value="Sig_transdc_His_kin-like_C"/>
</dbReference>
<dbReference type="FunFam" id="3.30.565.10:FF:000006">
    <property type="entry name" value="Sensor histidine kinase WalK"/>
    <property type="match status" value="1"/>
</dbReference>
<reference evidence="13 14" key="1">
    <citation type="journal article" date="2017" name="Int. J. Syst. Evol. Microbiol.">
        <title>Bacillus notoginsengisoli sp. nov., a novel bacterium isolated from the rhizosphere of Panax notoginseng.</title>
        <authorList>
            <person name="Zhang M.Y."/>
            <person name="Cheng J."/>
            <person name="Cai Y."/>
            <person name="Zhang T.Y."/>
            <person name="Wu Y.Y."/>
            <person name="Manikprabhu D."/>
            <person name="Li W.J."/>
            <person name="Zhang Y.X."/>
        </authorList>
    </citation>
    <scope>NUCLEOTIDE SEQUENCE [LARGE SCALE GENOMIC DNA]</scope>
    <source>
        <strain evidence="13 14">JCM 30743</strain>
    </source>
</reference>
<dbReference type="GO" id="GO:0005524">
    <property type="term" value="F:ATP binding"/>
    <property type="evidence" value="ECO:0007669"/>
    <property type="project" value="UniProtKB-KW"/>
</dbReference>
<comment type="subcellular location">
    <subcellularLocation>
        <location evidence="2">Cell membrane</location>
        <topology evidence="2">Multi-pass membrane protein</topology>
    </subcellularLocation>
</comment>
<dbReference type="Pfam" id="PF00512">
    <property type="entry name" value="HisKA"/>
    <property type="match status" value="1"/>
</dbReference>
<dbReference type="InterPro" id="IPR003594">
    <property type="entry name" value="HATPase_dom"/>
</dbReference>
<dbReference type="Gene3D" id="1.10.287.130">
    <property type="match status" value="1"/>
</dbReference>
<evidence type="ECO:0000259" key="12">
    <source>
        <dbReference type="PROSITE" id="PS50109"/>
    </source>
</evidence>
<keyword evidence="11" id="KW-0812">Transmembrane</keyword>
<keyword evidence="10 11" id="KW-0472">Membrane</keyword>
<sequence length="463" mass="52460">MKRKLQALRQRFFGGDILNRTQKRLTFYNSGLLMVLLILFAIIVYLLLYSVMAIQEKQNLQNLINQTLVYQGEVQSKHGNQQDDPLMAVNEDLFFYAIVDSSGNELAGNARMRPLQRSISASIRGWIPKEGETKSAQFTVPHPSGMGGMHRHKEQMKDHQVHLLLSGQPIYQGGRHVGVVYVGIDQTAHKRLFEVLLWILANVVLSFYLVAFWVSHMMAKKAMGPVQESFLRQREFVADASHELRTPLSVLHTSLEVLELEEEEKLTDYSRQVIDDMKDEVKRMTNLVGDLLTLARMDSGKADVILTQLDIGPFAEQIVRSIQPVAAQKGIQVNAQLLPSLQVVGDAEKLKQLFYILLENAIKYTPENGKITIVLETRDKRWQLRVKDSGIGIQPEDKQKIFERFFRVEKHRSRQMGGTGLGLSIARWIVSAHKGEILVKSKYGKGSEFIVTIPLSLKEATTG</sequence>
<dbReference type="InterPro" id="IPR036097">
    <property type="entry name" value="HisK_dim/P_sf"/>
</dbReference>
<dbReference type="FunFam" id="1.10.287.130:FF:000001">
    <property type="entry name" value="Two-component sensor histidine kinase"/>
    <property type="match status" value="1"/>
</dbReference>
<evidence type="ECO:0000256" key="9">
    <source>
        <dbReference type="ARBA" id="ARBA00023012"/>
    </source>
</evidence>
<comment type="catalytic activity">
    <reaction evidence="1">
        <text>ATP + protein L-histidine = ADP + protein N-phospho-L-histidine.</text>
        <dbReference type="EC" id="2.7.13.3"/>
    </reaction>
</comment>
<dbReference type="PANTHER" id="PTHR45453:SF1">
    <property type="entry name" value="PHOSPHATE REGULON SENSOR PROTEIN PHOR"/>
    <property type="match status" value="1"/>
</dbReference>
<dbReference type="OrthoDB" id="9813151at2"/>
<dbReference type="SMART" id="SM00388">
    <property type="entry name" value="HisKA"/>
    <property type="match status" value="1"/>
</dbReference>
<proteinExistence type="predicted"/>
<dbReference type="GO" id="GO:0004721">
    <property type="term" value="F:phosphoprotein phosphatase activity"/>
    <property type="evidence" value="ECO:0007669"/>
    <property type="project" value="TreeGrafter"/>
</dbReference>
<name>A0A417YW26_9BACI</name>
<dbReference type="EC" id="2.7.13.3" evidence="3"/>
<accession>A0A417YW26</accession>
<dbReference type="InterPro" id="IPR036890">
    <property type="entry name" value="HATPase_C_sf"/>
</dbReference>
<feature type="transmembrane region" description="Helical" evidence="11">
    <location>
        <begin position="27"/>
        <end position="52"/>
    </location>
</feature>
<evidence type="ECO:0000256" key="3">
    <source>
        <dbReference type="ARBA" id="ARBA00012438"/>
    </source>
</evidence>
<dbReference type="InterPro" id="IPR003661">
    <property type="entry name" value="HisK_dim/P_dom"/>
</dbReference>
<dbReference type="RefSeq" id="WP_118920205.1">
    <property type="nucleotide sequence ID" value="NZ_QWEG01000004.1"/>
</dbReference>
<protein>
    <recommendedName>
        <fullName evidence="3">histidine kinase</fullName>
        <ecNumber evidence="3">2.7.13.3</ecNumber>
    </recommendedName>
</protein>
<keyword evidence="5" id="KW-0808">Transferase</keyword>
<evidence type="ECO:0000256" key="2">
    <source>
        <dbReference type="ARBA" id="ARBA00004651"/>
    </source>
</evidence>
<organism evidence="13 14">
    <name type="scientific">Neobacillus notoginsengisoli</name>
    <dbReference type="NCBI Taxonomy" id="1578198"/>
    <lineage>
        <taxon>Bacteria</taxon>
        <taxon>Bacillati</taxon>
        <taxon>Bacillota</taxon>
        <taxon>Bacilli</taxon>
        <taxon>Bacillales</taxon>
        <taxon>Bacillaceae</taxon>
        <taxon>Neobacillus</taxon>
    </lineage>
</organism>
<evidence type="ECO:0000256" key="4">
    <source>
        <dbReference type="ARBA" id="ARBA00022553"/>
    </source>
</evidence>
<keyword evidence="4" id="KW-0597">Phosphoprotein</keyword>
<dbReference type="GO" id="GO:0016036">
    <property type="term" value="P:cellular response to phosphate starvation"/>
    <property type="evidence" value="ECO:0007669"/>
    <property type="project" value="TreeGrafter"/>
</dbReference>
<dbReference type="GO" id="GO:0005886">
    <property type="term" value="C:plasma membrane"/>
    <property type="evidence" value="ECO:0007669"/>
    <property type="project" value="UniProtKB-SubCell"/>
</dbReference>
<keyword evidence="8" id="KW-0067">ATP-binding</keyword>
<dbReference type="Proteomes" id="UP000284416">
    <property type="component" value="Unassembled WGS sequence"/>
</dbReference>
<evidence type="ECO:0000256" key="7">
    <source>
        <dbReference type="ARBA" id="ARBA00022777"/>
    </source>
</evidence>
<feature type="domain" description="Histidine kinase" evidence="12">
    <location>
        <begin position="239"/>
        <end position="457"/>
    </location>
</feature>
<gene>
    <name evidence="13" type="ORF">D1B31_07860</name>
</gene>
<evidence type="ECO:0000256" key="5">
    <source>
        <dbReference type="ARBA" id="ARBA00022679"/>
    </source>
</evidence>
<keyword evidence="14" id="KW-1185">Reference proteome</keyword>
<dbReference type="SUPFAM" id="SSF47384">
    <property type="entry name" value="Homodimeric domain of signal transducing histidine kinase"/>
    <property type="match status" value="1"/>
</dbReference>
<evidence type="ECO:0000256" key="6">
    <source>
        <dbReference type="ARBA" id="ARBA00022741"/>
    </source>
</evidence>
<evidence type="ECO:0000313" key="13">
    <source>
        <dbReference type="EMBL" id="RHW41623.1"/>
    </source>
</evidence>
<dbReference type="PANTHER" id="PTHR45453">
    <property type="entry name" value="PHOSPHATE REGULON SENSOR PROTEIN PHOR"/>
    <property type="match status" value="1"/>
</dbReference>
<keyword evidence="7 13" id="KW-0418">Kinase</keyword>
<evidence type="ECO:0000256" key="11">
    <source>
        <dbReference type="SAM" id="Phobius"/>
    </source>
</evidence>
<dbReference type="EMBL" id="QWEG01000004">
    <property type="protein sequence ID" value="RHW41623.1"/>
    <property type="molecule type" value="Genomic_DNA"/>
</dbReference>
<keyword evidence="9" id="KW-0902">Two-component regulatory system</keyword>
<dbReference type="Gene3D" id="3.30.565.10">
    <property type="entry name" value="Histidine kinase-like ATPase, C-terminal domain"/>
    <property type="match status" value="1"/>
</dbReference>
<dbReference type="CDD" id="cd00082">
    <property type="entry name" value="HisKA"/>
    <property type="match status" value="1"/>
</dbReference>
<evidence type="ECO:0000256" key="10">
    <source>
        <dbReference type="ARBA" id="ARBA00023136"/>
    </source>
</evidence>
<dbReference type="SMART" id="SM00387">
    <property type="entry name" value="HATPase_c"/>
    <property type="match status" value="1"/>
</dbReference>
<dbReference type="GO" id="GO:0000155">
    <property type="term" value="F:phosphorelay sensor kinase activity"/>
    <property type="evidence" value="ECO:0007669"/>
    <property type="project" value="InterPro"/>
</dbReference>
<evidence type="ECO:0000313" key="14">
    <source>
        <dbReference type="Proteomes" id="UP000284416"/>
    </source>
</evidence>
<feature type="transmembrane region" description="Helical" evidence="11">
    <location>
        <begin position="195"/>
        <end position="214"/>
    </location>
</feature>
<dbReference type="SUPFAM" id="SSF55874">
    <property type="entry name" value="ATPase domain of HSP90 chaperone/DNA topoisomerase II/histidine kinase"/>
    <property type="match status" value="1"/>
</dbReference>
<evidence type="ECO:0000256" key="8">
    <source>
        <dbReference type="ARBA" id="ARBA00022840"/>
    </source>
</evidence>
<dbReference type="AlphaFoldDB" id="A0A417YW26"/>
<dbReference type="Pfam" id="PF02518">
    <property type="entry name" value="HATPase_c"/>
    <property type="match status" value="1"/>
</dbReference>
<dbReference type="PROSITE" id="PS50109">
    <property type="entry name" value="HIS_KIN"/>
    <property type="match status" value="1"/>
</dbReference>
<comment type="caution">
    <text evidence="13">The sequence shown here is derived from an EMBL/GenBank/DDBJ whole genome shotgun (WGS) entry which is preliminary data.</text>
</comment>
<keyword evidence="11" id="KW-1133">Transmembrane helix</keyword>
<keyword evidence="6" id="KW-0547">Nucleotide-binding</keyword>
<evidence type="ECO:0000256" key="1">
    <source>
        <dbReference type="ARBA" id="ARBA00000085"/>
    </source>
</evidence>
<dbReference type="PRINTS" id="PR00344">
    <property type="entry name" value="BCTRLSENSOR"/>
</dbReference>
<dbReference type="InterPro" id="IPR005467">
    <property type="entry name" value="His_kinase_dom"/>
</dbReference>
<dbReference type="InterPro" id="IPR050351">
    <property type="entry name" value="BphY/WalK/GraS-like"/>
</dbReference>